<dbReference type="InterPro" id="IPR001789">
    <property type="entry name" value="Sig_transdc_resp-reg_receiver"/>
</dbReference>
<dbReference type="SMART" id="SM00388">
    <property type="entry name" value="HisKA"/>
    <property type="match status" value="1"/>
</dbReference>
<dbReference type="SUPFAM" id="SSF55874">
    <property type="entry name" value="ATPase domain of HSP90 chaperone/DNA topoisomerase II/histidine kinase"/>
    <property type="match status" value="1"/>
</dbReference>
<dbReference type="Pfam" id="PF00512">
    <property type="entry name" value="HisKA"/>
    <property type="match status" value="1"/>
</dbReference>
<dbReference type="Pfam" id="PF08447">
    <property type="entry name" value="PAS_3"/>
    <property type="match status" value="1"/>
</dbReference>
<comment type="caution">
    <text evidence="8">The sequence shown here is derived from an EMBL/GenBank/DDBJ whole genome shotgun (WGS) entry which is preliminary data.</text>
</comment>
<dbReference type="Proteomes" id="UP000239007">
    <property type="component" value="Unassembled WGS sequence"/>
</dbReference>
<proteinExistence type="predicted"/>
<dbReference type="SUPFAM" id="SSF47384">
    <property type="entry name" value="Homodimeric domain of signal transducing histidine kinase"/>
    <property type="match status" value="1"/>
</dbReference>
<dbReference type="SUPFAM" id="SSF52172">
    <property type="entry name" value="CheY-like"/>
    <property type="match status" value="1"/>
</dbReference>
<dbReference type="InterPro" id="IPR003594">
    <property type="entry name" value="HATPase_dom"/>
</dbReference>
<dbReference type="InterPro" id="IPR036890">
    <property type="entry name" value="HATPase_C_sf"/>
</dbReference>
<sequence length="822" mass="92799">MSEDVAARRNSNKDSIGLDKIVKATSSAGIGTWEYIPEAELAFFSLKMKELLGVKPEVFFDWNRFRSLIVDIDQIVFDEFFSNHLEFGISLNFEFRARVAGEIRWFSLKGDLFKNENSGSTIVGSIEDCTQQKEVLMQLTNANYAKELALQAGDIGTWEGAENSEGRWTWNWDTMSNNIFQFEENDDSTRMVKWKERVHPDDLGFIISTLNTAIETDSSFEVDFRVCIPNKDDKYIHAQAIVVKSINDDIRKVYGVCIDQTQVVKYRNELKKLNVDLENRVTQRTGELELASERAEQANRAKSNFLAMMSHELRTPMNAIIGNLELASHDRLKQETRSLIETSKVAADSLVSILNDILDLNKIESGKLELEERPFSISDVIDNITNIFLPVATKKNLIIDVREATNIPKVVLGDEVRVRQILFNLLGNAIKFTNSSEERVGKIVVSVSVKDDQPPLQNIAFSIKDNGIGIDKSVQKSLFSPFVQAEKSTTRKYGGTGLGLAICGNLADMMGGAIIMESELGVGSTFSLDLPVWQAKEQDFPQPKLPNKTIVILNINVYLEKVSKRYVSYLENEGASVQFYDQPILKDIEEITKDKSFDLVLVMVGELELAMKFIEQTRGASWNSKVVVAIDRAQKDALTSNYPQVHSLPIKPLTRNQLIETINTLSSPYQISNETSARKKERIIESEHNSEDSHADILIVEDNQFNQDLIKKQMLRLGYKADLASDGKEAIHKWEAHQYSLILSDCHMPEMDGYEMTQSIRRLERDRGYSRIPIVAITGAAMTGDKEHCFSVGMDDFLSKPIKLNDLKLILNKWLKSDAGKG</sequence>
<dbReference type="InterPro" id="IPR035965">
    <property type="entry name" value="PAS-like_dom_sf"/>
</dbReference>
<evidence type="ECO:0000313" key="8">
    <source>
        <dbReference type="EMBL" id="PQJ55167.1"/>
    </source>
</evidence>
<dbReference type="SMART" id="SM00387">
    <property type="entry name" value="HATPase_c"/>
    <property type="match status" value="1"/>
</dbReference>
<feature type="domain" description="Histidine kinase" evidence="6">
    <location>
        <begin position="308"/>
        <end position="534"/>
    </location>
</feature>
<evidence type="ECO:0000313" key="9">
    <source>
        <dbReference type="Proteomes" id="UP000239007"/>
    </source>
</evidence>
<evidence type="ECO:0000256" key="4">
    <source>
        <dbReference type="ARBA" id="ARBA00023012"/>
    </source>
</evidence>
<evidence type="ECO:0000256" key="2">
    <source>
        <dbReference type="ARBA" id="ARBA00012438"/>
    </source>
</evidence>
<dbReference type="PRINTS" id="PR00344">
    <property type="entry name" value="BCTRLSENSOR"/>
</dbReference>
<dbReference type="FunFam" id="3.30.565.10:FF:000010">
    <property type="entry name" value="Sensor histidine kinase RcsC"/>
    <property type="match status" value="1"/>
</dbReference>
<dbReference type="Gene3D" id="3.30.565.10">
    <property type="entry name" value="Histidine kinase-like ATPase, C-terminal domain"/>
    <property type="match status" value="1"/>
</dbReference>
<keyword evidence="3 5" id="KW-0597">Phosphoprotein</keyword>
<dbReference type="EC" id="2.7.13.3" evidence="2"/>
<dbReference type="InterPro" id="IPR013655">
    <property type="entry name" value="PAS_fold_3"/>
</dbReference>
<dbReference type="PROSITE" id="PS50110">
    <property type="entry name" value="RESPONSE_REGULATORY"/>
    <property type="match status" value="1"/>
</dbReference>
<dbReference type="CDD" id="cd17546">
    <property type="entry name" value="REC_hyHK_CKI1_RcsC-like"/>
    <property type="match status" value="1"/>
</dbReference>
<dbReference type="EMBL" id="MSCH01000003">
    <property type="protein sequence ID" value="PQJ55167.1"/>
    <property type="molecule type" value="Genomic_DNA"/>
</dbReference>
<gene>
    <name evidence="8" type="ORF">BTO11_05575</name>
</gene>
<feature type="domain" description="Response regulatory" evidence="7">
    <location>
        <begin position="696"/>
        <end position="815"/>
    </location>
</feature>
<dbReference type="Gene3D" id="1.10.287.130">
    <property type="match status" value="1"/>
</dbReference>
<dbReference type="InterPro" id="IPR004358">
    <property type="entry name" value="Sig_transdc_His_kin-like_C"/>
</dbReference>
<comment type="catalytic activity">
    <reaction evidence="1">
        <text>ATP + protein L-histidine = ADP + protein N-phospho-L-histidine.</text>
        <dbReference type="EC" id="2.7.13.3"/>
    </reaction>
</comment>
<keyword evidence="9" id="KW-1185">Reference proteome</keyword>
<feature type="modified residue" description="4-aspartylphosphate" evidence="5">
    <location>
        <position position="745"/>
    </location>
</feature>
<dbReference type="PANTHER" id="PTHR45339:SF1">
    <property type="entry name" value="HYBRID SIGNAL TRANSDUCTION HISTIDINE KINASE J"/>
    <property type="match status" value="1"/>
</dbReference>
<dbReference type="PROSITE" id="PS50109">
    <property type="entry name" value="HIS_KIN"/>
    <property type="match status" value="1"/>
</dbReference>
<accession>A0A2S7UZ14</accession>
<dbReference type="InterPro" id="IPR011006">
    <property type="entry name" value="CheY-like_superfamily"/>
</dbReference>
<reference evidence="8 9" key="1">
    <citation type="submission" date="2016-12" db="EMBL/GenBank/DDBJ databases">
        <title>Diversity of luminous bacteria.</title>
        <authorList>
            <person name="Yoshizawa S."/>
            <person name="Kogure K."/>
        </authorList>
    </citation>
    <scope>NUCLEOTIDE SEQUENCE [LARGE SCALE GENOMIC DNA]</scope>
    <source>
        <strain evidence="8 9">SA4-48</strain>
    </source>
</reference>
<dbReference type="SUPFAM" id="SSF55785">
    <property type="entry name" value="PYP-like sensor domain (PAS domain)"/>
    <property type="match status" value="2"/>
</dbReference>
<dbReference type="InterPro" id="IPR036097">
    <property type="entry name" value="HisK_dim/P_sf"/>
</dbReference>
<dbReference type="PANTHER" id="PTHR45339">
    <property type="entry name" value="HYBRID SIGNAL TRANSDUCTION HISTIDINE KINASE J"/>
    <property type="match status" value="1"/>
</dbReference>
<dbReference type="AlphaFoldDB" id="A0A2S7UZ14"/>
<dbReference type="InterPro" id="IPR003661">
    <property type="entry name" value="HisK_dim/P_dom"/>
</dbReference>
<dbReference type="Gene3D" id="3.40.50.2300">
    <property type="match status" value="1"/>
</dbReference>
<dbReference type="CDD" id="cd16922">
    <property type="entry name" value="HATPase_EvgS-ArcB-TorS-like"/>
    <property type="match status" value="1"/>
</dbReference>
<evidence type="ECO:0000256" key="1">
    <source>
        <dbReference type="ARBA" id="ARBA00000085"/>
    </source>
</evidence>
<keyword evidence="4" id="KW-0902">Two-component regulatory system</keyword>
<name>A0A2S7UZ14_9GAMM</name>
<dbReference type="Gene3D" id="3.30.450.20">
    <property type="entry name" value="PAS domain"/>
    <property type="match status" value="2"/>
</dbReference>
<dbReference type="Pfam" id="PF02518">
    <property type="entry name" value="HATPase_c"/>
    <property type="match status" value="1"/>
</dbReference>
<evidence type="ECO:0000256" key="5">
    <source>
        <dbReference type="PROSITE-ProRule" id="PRU00169"/>
    </source>
</evidence>
<dbReference type="InterPro" id="IPR005467">
    <property type="entry name" value="His_kinase_dom"/>
</dbReference>
<dbReference type="GO" id="GO:0000155">
    <property type="term" value="F:phosphorelay sensor kinase activity"/>
    <property type="evidence" value="ECO:0007669"/>
    <property type="project" value="InterPro"/>
</dbReference>
<evidence type="ECO:0000259" key="7">
    <source>
        <dbReference type="PROSITE" id="PS50110"/>
    </source>
</evidence>
<evidence type="ECO:0000256" key="3">
    <source>
        <dbReference type="ARBA" id="ARBA00022553"/>
    </source>
</evidence>
<organism evidence="8 9">
    <name type="scientific">Psychrosphaera saromensis</name>
    <dbReference type="NCBI Taxonomy" id="716813"/>
    <lineage>
        <taxon>Bacteria</taxon>
        <taxon>Pseudomonadati</taxon>
        <taxon>Pseudomonadota</taxon>
        <taxon>Gammaproteobacteria</taxon>
        <taxon>Alteromonadales</taxon>
        <taxon>Pseudoalteromonadaceae</taxon>
        <taxon>Psychrosphaera</taxon>
    </lineage>
</organism>
<dbReference type="CDD" id="cd00082">
    <property type="entry name" value="HisKA"/>
    <property type="match status" value="1"/>
</dbReference>
<evidence type="ECO:0000259" key="6">
    <source>
        <dbReference type="PROSITE" id="PS50109"/>
    </source>
</evidence>
<dbReference type="SMART" id="SM00448">
    <property type="entry name" value="REC"/>
    <property type="match status" value="1"/>
</dbReference>
<dbReference type="Pfam" id="PF00072">
    <property type="entry name" value="Response_reg"/>
    <property type="match status" value="1"/>
</dbReference>
<protein>
    <recommendedName>
        <fullName evidence="2">histidine kinase</fullName>
        <ecNumber evidence="2">2.7.13.3</ecNumber>
    </recommendedName>
</protein>